<dbReference type="AlphaFoldDB" id="E2S6J0"/>
<comment type="caution">
    <text evidence="4">The sequence shown here is derived from an EMBL/GenBank/DDBJ whole genome shotgun (WGS) entry which is preliminary data.</text>
</comment>
<dbReference type="Proteomes" id="UP000003020">
    <property type="component" value="Unassembled WGS sequence"/>
</dbReference>
<dbReference type="GO" id="GO:0016787">
    <property type="term" value="F:hydrolase activity"/>
    <property type="evidence" value="ECO:0007669"/>
    <property type="project" value="UniProtKB-KW"/>
</dbReference>
<gene>
    <name evidence="4" type="ORF">HMPREF0305_12142</name>
</gene>
<dbReference type="EMBL" id="ABYQ02000014">
    <property type="protein sequence ID" value="EFQ79632.1"/>
    <property type="molecule type" value="Genomic_DNA"/>
</dbReference>
<reference evidence="4 5" key="1">
    <citation type="submission" date="2010-08" db="EMBL/GenBank/DDBJ databases">
        <authorList>
            <person name="Muzny D."/>
            <person name="Qin X."/>
            <person name="Buhay C."/>
            <person name="Dugan-Rocha S."/>
            <person name="Ding Y."/>
            <person name="Chen G."/>
            <person name="Hawes A."/>
            <person name="Holder M."/>
            <person name="Jhangiani S."/>
            <person name="Johnson A."/>
            <person name="Khan Z."/>
            <person name="Li Z."/>
            <person name="Liu W."/>
            <person name="Liu X."/>
            <person name="Perez L."/>
            <person name="Shen H."/>
            <person name="Wang Q."/>
            <person name="Watt J."/>
            <person name="Xi L."/>
            <person name="Xin Y."/>
            <person name="Zhou J."/>
            <person name="Deng J."/>
            <person name="Jiang H."/>
            <person name="Liu Y."/>
            <person name="Qu J."/>
            <person name="Song X.-Z."/>
            <person name="Zhang L."/>
            <person name="Villasana D."/>
            <person name="Johnson A."/>
            <person name="Liu J."/>
            <person name="Liyanage D."/>
            <person name="Lorensuhewa L."/>
            <person name="Robinson T."/>
            <person name="Song A."/>
            <person name="Song B.-B."/>
            <person name="Dinh H."/>
            <person name="Thornton R."/>
            <person name="Coyle M."/>
            <person name="Francisco L."/>
            <person name="Jackson L."/>
            <person name="Javaid M."/>
            <person name="Korchina V."/>
            <person name="Kovar C."/>
            <person name="Mata R."/>
            <person name="Mathew T."/>
            <person name="Ngo R."/>
            <person name="Nguyen L."/>
            <person name="Nguyen N."/>
            <person name="Okwuonu G."/>
            <person name="Ongeri F."/>
            <person name="Pham C."/>
            <person name="Simmons D."/>
            <person name="Wilczek-Boney K."/>
            <person name="Hale W."/>
            <person name="Jakkamsetti A."/>
            <person name="Pham P."/>
            <person name="Ruth R."/>
            <person name="San Lucas F."/>
            <person name="Warren J."/>
            <person name="Zhang J."/>
            <person name="Zhao Z."/>
            <person name="Zhou C."/>
            <person name="Zhu D."/>
            <person name="Lee S."/>
            <person name="Bess C."/>
            <person name="Blankenburg K."/>
            <person name="Forbes L."/>
            <person name="Fu Q."/>
            <person name="Gubbala S."/>
            <person name="Hirani K."/>
            <person name="Jayaseelan J.C."/>
            <person name="Lara F."/>
            <person name="Munidasa M."/>
            <person name="Palculict T."/>
            <person name="Patil S."/>
            <person name="Pu L.-L."/>
            <person name="Saada N."/>
            <person name="Tang L."/>
            <person name="Weissenberger G."/>
            <person name="Zhu Y."/>
            <person name="Hemphill L."/>
            <person name="Shang Y."/>
            <person name="Youmans B."/>
            <person name="Ayvaz T."/>
            <person name="Ross M."/>
            <person name="Santibanez J."/>
            <person name="Aqrawi P."/>
            <person name="Gross S."/>
            <person name="Joshi V."/>
            <person name="Fowler G."/>
            <person name="Nazareth L."/>
            <person name="Reid J."/>
            <person name="Worley K."/>
            <person name="Petrosino J."/>
            <person name="Highlander S."/>
            <person name="Gibbs R."/>
        </authorList>
    </citation>
    <scope>NUCLEOTIDE SEQUENCE [LARGE SCALE GENOMIC DNA]</scope>
    <source>
        <strain evidence="4 5">ATCC 33035</strain>
    </source>
</reference>
<proteinExistence type="predicted"/>
<feature type="compositionally biased region" description="Low complexity" evidence="3">
    <location>
        <begin position="68"/>
        <end position="80"/>
    </location>
</feature>
<dbReference type="HOGENOM" id="CLU_112496_0_1_11"/>
<dbReference type="Gene3D" id="3.10.450.30">
    <property type="entry name" value="Microbial ribonucleases"/>
    <property type="match status" value="1"/>
</dbReference>
<sequence>MPLPTPVTGEFLALLGVPADFGIHRYTCKNKGMPKSQASKKSLPVALGGLALAVVAGYFGFDLGGDGDSPASSPSESAGGAKAGDADTCEMSSLPAEANDTANDILAGGPYDYPDNDNARFGNYEGRLPQQDKNYYREYTVETPGSKNRGARRIITGGGSETDPDVWYYTDDHYESFCSIPDAEE</sequence>
<evidence type="ECO:0000256" key="2">
    <source>
        <dbReference type="ARBA" id="ARBA00022801"/>
    </source>
</evidence>
<dbReference type="GO" id="GO:0004521">
    <property type="term" value="F:RNA endonuclease activity"/>
    <property type="evidence" value="ECO:0007669"/>
    <property type="project" value="InterPro"/>
</dbReference>
<evidence type="ECO:0000313" key="4">
    <source>
        <dbReference type="EMBL" id="EFQ79632.1"/>
    </source>
</evidence>
<name>E2S6J0_9CORY</name>
<dbReference type="InterPro" id="IPR016191">
    <property type="entry name" value="Ribonuclease/ribotoxin"/>
</dbReference>
<protein>
    <submittedName>
        <fullName evidence="4">Ribonuclease</fullName>
    </submittedName>
</protein>
<evidence type="ECO:0000256" key="3">
    <source>
        <dbReference type="SAM" id="MobiDB-lite"/>
    </source>
</evidence>
<keyword evidence="1" id="KW-0540">Nuclease</keyword>
<dbReference type="eggNOG" id="COG4290">
    <property type="taxonomic scope" value="Bacteria"/>
</dbReference>
<evidence type="ECO:0000313" key="5">
    <source>
        <dbReference type="Proteomes" id="UP000003020"/>
    </source>
</evidence>
<dbReference type="InterPro" id="IPR000026">
    <property type="entry name" value="N1-like"/>
</dbReference>
<dbReference type="Pfam" id="PF00545">
    <property type="entry name" value="Ribonuclease"/>
    <property type="match status" value="1"/>
</dbReference>
<keyword evidence="5" id="KW-1185">Reference proteome</keyword>
<keyword evidence="2" id="KW-0378">Hydrolase</keyword>
<evidence type="ECO:0000256" key="1">
    <source>
        <dbReference type="ARBA" id="ARBA00022722"/>
    </source>
</evidence>
<dbReference type="SUPFAM" id="SSF53933">
    <property type="entry name" value="Microbial ribonucleases"/>
    <property type="match status" value="1"/>
</dbReference>
<dbReference type="GO" id="GO:0003723">
    <property type="term" value="F:RNA binding"/>
    <property type="evidence" value="ECO:0007669"/>
    <property type="project" value="InterPro"/>
</dbReference>
<accession>E2S6J0</accession>
<organism evidence="4 5">
    <name type="scientific">Corynebacterium pseudogenitalium ATCC 33035</name>
    <dbReference type="NCBI Taxonomy" id="525264"/>
    <lineage>
        <taxon>Bacteria</taxon>
        <taxon>Bacillati</taxon>
        <taxon>Actinomycetota</taxon>
        <taxon>Actinomycetes</taxon>
        <taxon>Mycobacteriales</taxon>
        <taxon>Corynebacteriaceae</taxon>
        <taxon>Corynebacterium</taxon>
    </lineage>
</organism>
<feature type="region of interest" description="Disordered" evidence="3">
    <location>
        <begin position="68"/>
        <end position="111"/>
    </location>
</feature>